<dbReference type="AlphaFoldDB" id="A0A160TCJ0"/>
<accession>A0A160TCJ0</accession>
<evidence type="ECO:0000313" key="1">
    <source>
        <dbReference type="EMBL" id="CUS41611.1"/>
    </source>
</evidence>
<proteinExistence type="predicted"/>
<reference evidence="1" key="1">
    <citation type="submission" date="2015-10" db="EMBL/GenBank/DDBJ databases">
        <authorList>
            <person name="Gilbert D.G."/>
        </authorList>
    </citation>
    <scope>NUCLEOTIDE SEQUENCE</scope>
</reference>
<dbReference type="EMBL" id="CZQC01000049">
    <property type="protein sequence ID" value="CUS41611.1"/>
    <property type="molecule type" value="Genomic_DNA"/>
</dbReference>
<gene>
    <name evidence="1" type="ORF">MGWOODY_Tha1685</name>
</gene>
<protein>
    <submittedName>
        <fullName evidence="1">Uncharacterized protein</fullName>
    </submittedName>
</protein>
<organism evidence="1">
    <name type="scientific">hydrothermal vent metagenome</name>
    <dbReference type="NCBI Taxonomy" id="652676"/>
    <lineage>
        <taxon>unclassified sequences</taxon>
        <taxon>metagenomes</taxon>
        <taxon>ecological metagenomes</taxon>
    </lineage>
</organism>
<name>A0A160TCJ0_9ZZZZ</name>
<sequence>MDTNIKKEWDNMANIAVYCFDINEFRIQVPCSDKARHEPLYQYSFSSSDLGVRANPDCTGEISPIWGYLDIFNKSLNEETSSRYSSYSLKIWPKSDLGIAAGFWNSSEKIQAGMFDIYGGGKPRPDFHSKDYSYPKHASDIEVLTINNRLWGYLSFGNFDRIDRFCTELTEHLIIMVDFDASACWPNDTPPPADIKSHVMGFFLDYLNHFDIILRDSVSEEQLPPLGFYPSRRDEKEIDAEGKTIESRSEAYASESLLKW</sequence>